<feature type="transmembrane region" description="Helical" evidence="1">
    <location>
        <begin position="44"/>
        <end position="63"/>
    </location>
</feature>
<dbReference type="EMBL" id="JBHMBL010000003">
    <property type="protein sequence ID" value="MFB9643508.1"/>
    <property type="molecule type" value="Genomic_DNA"/>
</dbReference>
<reference evidence="2 3" key="1">
    <citation type="submission" date="2024-09" db="EMBL/GenBank/DDBJ databases">
        <authorList>
            <person name="Sun Q."/>
            <person name="Mori K."/>
        </authorList>
    </citation>
    <scope>NUCLEOTIDE SEQUENCE [LARGE SCALE GENOMIC DNA]</scope>
    <source>
        <strain evidence="2 3">JCM 14321</strain>
    </source>
</reference>
<sequence>MPIHHSKGTTAVKWVKRIVLGLVVVFAAFYLITRPEDAANAVQGAVDAVFNAAGSVVTFFTSLSS</sequence>
<evidence type="ECO:0000313" key="2">
    <source>
        <dbReference type="EMBL" id="MFB9643508.1"/>
    </source>
</evidence>
<keyword evidence="1" id="KW-1133">Transmembrane helix</keyword>
<organism evidence="2 3">
    <name type="scientific">Agromyces lapidis</name>
    <dbReference type="NCBI Taxonomy" id="279574"/>
    <lineage>
        <taxon>Bacteria</taxon>
        <taxon>Bacillati</taxon>
        <taxon>Actinomycetota</taxon>
        <taxon>Actinomycetes</taxon>
        <taxon>Micrococcales</taxon>
        <taxon>Microbacteriaceae</taxon>
        <taxon>Agromyces</taxon>
    </lineage>
</organism>
<feature type="transmembrane region" description="Helical" evidence="1">
    <location>
        <begin position="14"/>
        <end position="32"/>
    </location>
</feature>
<protein>
    <submittedName>
        <fullName evidence="2">Uncharacterized protein</fullName>
    </submittedName>
</protein>
<gene>
    <name evidence="2" type="ORF">ACFFQV_14525</name>
</gene>
<evidence type="ECO:0000256" key="1">
    <source>
        <dbReference type="SAM" id="Phobius"/>
    </source>
</evidence>
<keyword evidence="1" id="KW-0812">Transmembrane</keyword>
<keyword evidence="1" id="KW-0472">Membrane</keyword>
<dbReference type="RefSeq" id="WP_157425295.1">
    <property type="nucleotide sequence ID" value="NZ_BAAANI010000003.1"/>
</dbReference>
<proteinExistence type="predicted"/>
<accession>A0ABV5ST43</accession>
<keyword evidence="3" id="KW-1185">Reference proteome</keyword>
<dbReference type="Proteomes" id="UP001589667">
    <property type="component" value="Unassembled WGS sequence"/>
</dbReference>
<evidence type="ECO:0000313" key="3">
    <source>
        <dbReference type="Proteomes" id="UP001589667"/>
    </source>
</evidence>
<comment type="caution">
    <text evidence="2">The sequence shown here is derived from an EMBL/GenBank/DDBJ whole genome shotgun (WGS) entry which is preliminary data.</text>
</comment>
<name>A0ABV5ST43_9MICO</name>